<protein>
    <submittedName>
        <fullName evidence="4">Transporter</fullName>
    </submittedName>
</protein>
<dbReference type="RefSeq" id="WP_242474785.1">
    <property type="nucleotide sequence ID" value="NZ_BAABKQ010000001.1"/>
</dbReference>
<dbReference type="EMBL" id="BAABKQ010000001">
    <property type="protein sequence ID" value="GAA4814442.1"/>
    <property type="molecule type" value="Genomic_DNA"/>
</dbReference>
<keyword evidence="2" id="KW-1133">Transmembrane helix</keyword>
<gene>
    <name evidence="4" type="ORF">GCM10023353_19650</name>
</gene>
<feature type="compositionally biased region" description="Basic and acidic residues" evidence="1">
    <location>
        <begin position="174"/>
        <end position="185"/>
    </location>
</feature>
<evidence type="ECO:0000259" key="3">
    <source>
        <dbReference type="Pfam" id="PF25362"/>
    </source>
</evidence>
<comment type="caution">
    <text evidence="4">The sequence shown here is derived from an EMBL/GenBank/DDBJ whole genome shotgun (WGS) entry which is preliminary data.</text>
</comment>
<keyword evidence="5" id="KW-1185">Reference proteome</keyword>
<evidence type="ECO:0000313" key="5">
    <source>
        <dbReference type="Proteomes" id="UP001500839"/>
    </source>
</evidence>
<name>A0ABP9CSZ3_9ACTN</name>
<dbReference type="Proteomes" id="UP001500839">
    <property type="component" value="Unassembled WGS sequence"/>
</dbReference>
<reference evidence="5" key="1">
    <citation type="journal article" date="2019" name="Int. J. Syst. Evol. Microbiol.">
        <title>The Global Catalogue of Microorganisms (GCM) 10K type strain sequencing project: providing services to taxonomists for standard genome sequencing and annotation.</title>
        <authorList>
            <consortium name="The Broad Institute Genomics Platform"/>
            <consortium name="The Broad Institute Genome Sequencing Center for Infectious Disease"/>
            <person name="Wu L."/>
            <person name="Ma J."/>
        </authorList>
    </citation>
    <scope>NUCLEOTIDE SEQUENCE [LARGE SCALE GENOMIC DNA]</scope>
    <source>
        <strain evidence="5">JCM 18542</strain>
    </source>
</reference>
<keyword evidence="2" id="KW-0472">Membrane</keyword>
<dbReference type="InterPro" id="IPR057446">
    <property type="entry name" value="PH_bac"/>
</dbReference>
<evidence type="ECO:0000313" key="4">
    <source>
        <dbReference type="EMBL" id="GAA4814442.1"/>
    </source>
</evidence>
<dbReference type="Pfam" id="PF25362">
    <property type="entry name" value="bPH_11"/>
    <property type="match status" value="1"/>
</dbReference>
<proteinExistence type="predicted"/>
<feature type="transmembrane region" description="Helical" evidence="2">
    <location>
        <begin position="6"/>
        <end position="24"/>
    </location>
</feature>
<accession>A0ABP9CSZ3</accession>
<organism evidence="4 5">
    <name type="scientific">Tomitella cavernea</name>
    <dbReference type="NCBI Taxonomy" id="1387982"/>
    <lineage>
        <taxon>Bacteria</taxon>
        <taxon>Bacillati</taxon>
        <taxon>Actinomycetota</taxon>
        <taxon>Actinomycetes</taxon>
        <taxon>Mycobacteriales</taxon>
        <taxon>Tomitella</taxon>
    </lineage>
</organism>
<evidence type="ECO:0000256" key="1">
    <source>
        <dbReference type="SAM" id="MobiDB-lite"/>
    </source>
</evidence>
<feature type="region of interest" description="Disordered" evidence="1">
    <location>
        <begin position="163"/>
        <end position="185"/>
    </location>
</feature>
<evidence type="ECO:0000256" key="2">
    <source>
        <dbReference type="SAM" id="Phobius"/>
    </source>
</evidence>
<keyword evidence="2" id="KW-0812">Transmembrane</keyword>
<sequence>MLWLNTITVLAAVAIWALCVYLMWKGWRRRGRFQQGAVGDLHPVPRKLSRPTVDETSGLYVGSSLAGNWQARVTAHGLGVRAPAALTGYREGVLVERQDAEALWIPRTAIVSVRTDRRLAGKVMTKDGLLVIRWRTAGVDGAVEIDTGFRGDDKAVYPRWLAEFGGDNTTDPEQAGRETERKEQK</sequence>
<feature type="domain" description="PH" evidence="3">
    <location>
        <begin position="39"/>
        <end position="163"/>
    </location>
</feature>